<gene>
    <name evidence="3" type="ORF">NMOB1V02_LOCUS6850</name>
</gene>
<dbReference type="Gene3D" id="1.20.58.60">
    <property type="match status" value="1"/>
</dbReference>
<keyword evidence="1" id="KW-0175">Coiled coil</keyword>
<feature type="region of interest" description="Disordered" evidence="2">
    <location>
        <begin position="124"/>
        <end position="151"/>
    </location>
</feature>
<feature type="coiled-coil region" evidence="1">
    <location>
        <begin position="473"/>
        <end position="503"/>
    </location>
</feature>
<dbReference type="EMBL" id="CAJPEX010001526">
    <property type="protein sequence ID" value="CAG0919321.1"/>
    <property type="molecule type" value="Genomic_DNA"/>
</dbReference>
<feature type="compositionally biased region" description="Basic and acidic residues" evidence="2">
    <location>
        <begin position="175"/>
        <end position="190"/>
    </location>
</feature>
<reference evidence="3" key="1">
    <citation type="submission" date="2020-11" db="EMBL/GenBank/DDBJ databases">
        <authorList>
            <person name="Tran Van P."/>
        </authorList>
    </citation>
    <scope>NUCLEOTIDE SEQUENCE</scope>
</reference>
<feature type="compositionally biased region" description="Basic and acidic residues" evidence="2">
    <location>
        <begin position="957"/>
        <end position="969"/>
    </location>
</feature>
<dbReference type="AlphaFoldDB" id="A0A7R9BR80"/>
<feature type="region of interest" description="Disordered" evidence="2">
    <location>
        <begin position="267"/>
        <end position="288"/>
    </location>
</feature>
<sequence length="1032" mass="115524">MARVSKVMAARMDFSEIEVFAKEVMEEADTLLIRGTELQCRSCPEDAETIGEVTESFQQLLIHVRNHVKLLKKMRTKTKDSSNENSKSPAYDDDIQLSTSSKSTESEDFLMWCIKQKKSVRRQKPRLAISSTSKSNSTTSSSAEKSGAGSLKLKPIAGKRVRLVLDLEARAKKEKRDLSSYSRDVRRDASETESSSFSEETQEKYSNIPCEKKSGKKLRMQRRVRSRKCAVAAVKDNVSGSSLESVERGRRRRDDVVLVASAEVSQDTLSDNNVESDDNTSTLDGSASENDVQVFNIIPELEEKPEERRIAAVGILEARISDKRVSRIMESKQEKKAKQMTDLSKTNKTQILDAASLSSFDFGRDSSQDVKAILRPPGTPMTVSTSFDDDIIGAAEVPAASRKDSFQSACYQMESALEEARDKLKKLESFQKTPNAGDSAKDELHSKLMASCHSIMDVVGYLKEDVFMKKHGVNATEKRLVEADQLLNRFQRARQKREKIQRQTEDSSFEKEKFTVASTSLESVASTPRHSWLHCRRLGASCDTCLHERGIMSPGAASTQSLGQLSGCVHPESDVDVVNRILARSNAQLQQQLLAEDGENVSSSSSKCPLCSRRELRQLDNDLWRLEIWMDNAERRIAEVFRQRAAPSFVGKEDDEADQAFGGRSSQRQRLCLGGDLAPLEEAFQEVHELTLDLKSHEPLKASVESLAGHLIAKSGDVNKVEELKGKLAKIRSRWSRLEADTAECLRDLGLALYEHRDLHRNLDQLMEWVQSAEMEIRNNEPIDPKASPESLANLKTRFQEMQLEAGSVLVRIVPLRRNVDQVLGKYHQLQALQQQQDHRQRSSARHKDLDIKQCLKAQKKLHDLDERLGAIAKLSDAYVSSLNDIILLRAAAAAGEGDSSKIPMSVSGLKQESAQAKRKSASPKRRLSPLKRLKEKIQQEPGLRREGAGEFSPSDRNSKRSAEKEKTRKGSAVHDINKADLEEEADDDADVEGATGVDVEKLHKFIERQHLQLSDEYLSRTATASEGEFDK</sequence>
<evidence type="ECO:0000313" key="4">
    <source>
        <dbReference type="Proteomes" id="UP000678499"/>
    </source>
</evidence>
<dbReference type="Proteomes" id="UP000678499">
    <property type="component" value="Unassembled WGS sequence"/>
</dbReference>
<evidence type="ECO:0000313" key="3">
    <source>
        <dbReference type="EMBL" id="CAD7279169.1"/>
    </source>
</evidence>
<dbReference type="EMBL" id="OA883563">
    <property type="protein sequence ID" value="CAD7279169.1"/>
    <property type="molecule type" value="Genomic_DNA"/>
</dbReference>
<proteinExistence type="predicted"/>
<dbReference type="OrthoDB" id="6374710at2759"/>
<accession>A0A7R9BR80</accession>
<organism evidence="3">
    <name type="scientific">Notodromas monacha</name>
    <dbReference type="NCBI Taxonomy" id="399045"/>
    <lineage>
        <taxon>Eukaryota</taxon>
        <taxon>Metazoa</taxon>
        <taxon>Ecdysozoa</taxon>
        <taxon>Arthropoda</taxon>
        <taxon>Crustacea</taxon>
        <taxon>Oligostraca</taxon>
        <taxon>Ostracoda</taxon>
        <taxon>Podocopa</taxon>
        <taxon>Podocopida</taxon>
        <taxon>Cypridocopina</taxon>
        <taxon>Cypridoidea</taxon>
        <taxon>Cyprididae</taxon>
        <taxon>Notodromas</taxon>
    </lineage>
</organism>
<feature type="region of interest" description="Disordered" evidence="2">
    <location>
        <begin position="75"/>
        <end position="99"/>
    </location>
</feature>
<evidence type="ECO:0000256" key="2">
    <source>
        <dbReference type="SAM" id="MobiDB-lite"/>
    </source>
</evidence>
<name>A0A7R9BR80_9CRUS</name>
<protein>
    <submittedName>
        <fullName evidence="3">Uncharacterized protein</fullName>
    </submittedName>
</protein>
<dbReference type="SUPFAM" id="SSF46966">
    <property type="entry name" value="Spectrin repeat"/>
    <property type="match status" value="1"/>
</dbReference>
<feature type="compositionally biased region" description="Low complexity" evidence="2">
    <location>
        <begin position="130"/>
        <end position="150"/>
    </location>
</feature>
<feature type="compositionally biased region" description="Basic residues" evidence="2">
    <location>
        <begin position="917"/>
        <end position="935"/>
    </location>
</feature>
<feature type="compositionally biased region" description="Acidic residues" evidence="2">
    <location>
        <begin position="982"/>
        <end position="992"/>
    </location>
</feature>
<evidence type="ECO:0000256" key="1">
    <source>
        <dbReference type="SAM" id="Coils"/>
    </source>
</evidence>
<feature type="region of interest" description="Disordered" evidence="2">
    <location>
        <begin position="175"/>
        <end position="208"/>
    </location>
</feature>
<feature type="region of interest" description="Disordered" evidence="2">
    <location>
        <begin position="898"/>
        <end position="998"/>
    </location>
</feature>
<feature type="compositionally biased region" description="Basic and acidic residues" evidence="2">
    <location>
        <begin position="936"/>
        <end position="949"/>
    </location>
</feature>
<keyword evidence="4" id="KW-1185">Reference proteome</keyword>